<accession>A0A0D8IBL9</accession>
<dbReference type="Proteomes" id="UP000035704">
    <property type="component" value="Chromosome"/>
</dbReference>
<name>A0A0D8IBL9_9CLOT</name>
<evidence type="ECO:0000313" key="1">
    <source>
        <dbReference type="EMBL" id="AKL96206.1"/>
    </source>
</evidence>
<proteinExistence type="predicted"/>
<dbReference type="EMBL" id="CP009687">
    <property type="protein sequence ID" value="AKL96206.1"/>
    <property type="molecule type" value="Genomic_DNA"/>
</dbReference>
<dbReference type="RefSeq" id="WP_044825234.1">
    <property type="nucleotide sequence ID" value="NZ_CP009687.1"/>
</dbReference>
<dbReference type="STRING" id="84022.CACET_c27610"/>
<keyword evidence="2" id="KW-1185">Reference proteome</keyword>
<sequence length="169" mass="19256">MRRYAIGCVRRVHNISGKKLGAIEAYLIYDLHSDKEDKTEILSIKQIKEIFQDGGTVIGLKFQNNRVIPNNYCMYNARRLDELNGAGEPITPPDERKEVLLGYKGYGEKTTYRVVKSTRVTRDLTYDEICSLAKEGKVIGTGVGTDENGEEKLKIFRDCDVRIYNKEEA</sequence>
<evidence type="ECO:0000313" key="2">
    <source>
        <dbReference type="Proteomes" id="UP000035704"/>
    </source>
</evidence>
<protein>
    <submittedName>
        <fullName evidence="1">Uncharacterized protein</fullName>
    </submittedName>
</protein>
<dbReference type="KEGG" id="cace:CACET_c27610"/>
<dbReference type="AlphaFoldDB" id="A0A0D8IBL9"/>
<dbReference type="PATRIC" id="fig|84022.5.peg.696"/>
<reference evidence="1 2" key="1">
    <citation type="submission" date="2014-10" db="EMBL/GenBank/DDBJ databases">
        <title>Genome sequence of Clostridium aceticum DSM 1496.</title>
        <authorList>
            <person name="Poehlein A."/>
            <person name="Schiel-Bengelsdorf B."/>
            <person name="Gottschalk G."/>
            <person name="Duerre P."/>
            <person name="Daniel R."/>
        </authorList>
    </citation>
    <scope>NUCLEOTIDE SEQUENCE [LARGE SCALE GENOMIC DNA]</scope>
    <source>
        <strain evidence="1 2">DSM 1496</strain>
    </source>
</reference>
<organism evidence="1 2">
    <name type="scientific">Clostridium aceticum</name>
    <dbReference type="NCBI Taxonomy" id="84022"/>
    <lineage>
        <taxon>Bacteria</taxon>
        <taxon>Bacillati</taxon>
        <taxon>Bacillota</taxon>
        <taxon>Clostridia</taxon>
        <taxon>Eubacteriales</taxon>
        <taxon>Clostridiaceae</taxon>
        <taxon>Clostridium</taxon>
    </lineage>
</organism>
<gene>
    <name evidence="1" type="ORF">CACET_c27610</name>
</gene>